<keyword evidence="3" id="KW-1185">Reference proteome</keyword>
<dbReference type="PANTHER" id="PTHR23021:SF82">
    <property type="entry name" value="G PROTEIN-COUPLED RECEPTOR"/>
    <property type="match status" value="1"/>
</dbReference>
<evidence type="ECO:0008006" key="4">
    <source>
        <dbReference type="Google" id="ProtNLM"/>
    </source>
</evidence>
<dbReference type="PANTHER" id="PTHR23021">
    <property type="entry name" value="SERPENTINE RECEPTOR, CLASS T"/>
    <property type="match status" value="1"/>
</dbReference>
<feature type="non-terminal residue" evidence="2">
    <location>
        <position position="179"/>
    </location>
</feature>
<feature type="transmembrane region" description="Helical" evidence="1">
    <location>
        <begin position="18"/>
        <end position="42"/>
    </location>
</feature>
<dbReference type="InterPro" id="IPR019425">
    <property type="entry name" value="7TM_GPCR_serpentine_rcpt_Srt"/>
</dbReference>
<gene>
    <name evidence="2" type="ORF">PMAYCL1PPCAC_25191</name>
</gene>
<proteinExistence type="predicted"/>
<keyword evidence="1" id="KW-1133">Transmembrane helix</keyword>
<dbReference type="EMBL" id="BTRK01000005">
    <property type="protein sequence ID" value="GMR54996.1"/>
    <property type="molecule type" value="Genomic_DNA"/>
</dbReference>
<protein>
    <recommendedName>
        <fullName evidence="4">G protein-coupled receptor</fullName>
    </recommendedName>
</protein>
<keyword evidence="1" id="KW-0812">Transmembrane</keyword>
<dbReference type="Proteomes" id="UP001328107">
    <property type="component" value="Unassembled WGS sequence"/>
</dbReference>
<dbReference type="Pfam" id="PF10321">
    <property type="entry name" value="7TM_GPCR_Srt"/>
    <property type="match status" value="1"/>
</dbReference>
<reference evidence="3" key="1">
    <citation type="submission" date="2022-10" db="EMBL/GenBank/DDBJ databases">
        <title>Genome assembly of Pristionchus species.</title>
        <authorList>
            <person name="Yoshida K."/>
            <person name="Sommer R.J."/>
        </authorList>
    </citation>
    <scope>NUCLEOTIDE SEQUENCE [LARGE SCALE GENOMIC DNA]</scope>
    <source>
        <strain evidence="3">RS5460</strain>
    </source>
</reference>
<name>A0AAN5D1D3_9BILA</name>
<evidence type="ECO:0000313" key="3">
    <source>
        <dbReference type="Proteomes" id="UP001328107"/>
    </source>
</evidence>
<dbReference type="AlphaFoldDB" id="A0AAN5D1D3"/>
<feature type="non-terminal residue" evidence="2">
    <location>
        <position position="1"/>
    </location>
</feature>
<evidence type="ECO:0000256" key="1">
    <source>
        <dbReference type="SAM" id="Phobius"/>
    </source>
</evidence>
<organism evidence="2 3">
    <name type="scientific">Pristionchus mayeri</name>
    <dbReference type="NCBI Taxonomy" id="1317129"/>
    <lineage>
        <taxon>Eukaryota</taxon>
        <taxon>Metazoa</taxon>
        <taxon>Ecdysozoa</taxon>
        <taxon>Nematoda</taxon>
        <taxon>Chromadorea</taxon>
        <taxon>Rhabditida</taxon>
        <taxon>Rhabditina</taxon>
        <taxon>Diplogasteromorpha</taxon>
        <taxon>Diplogasteroidea</taxon>
        <taxon>Neodiplogasteridae</taxon>
        <taxon>Pristionchus</taxon>
    </lineage>
</organism>
<feature type="transmembrane region" description="Helical" evidence="1">
    <location>
        <begin position="79"/>
        <end position="98"/>
    </location>
</feature>
<accession>A0AAN5D1D3</accession>
<keyword evidence="1" id="KW-0472">Membrane</keyword>
<comment type="caution">
    <text evidence="2">The sequence shown here is derived from an EMBL/GenBank/DDBJ whole genome shotgun (WGS) entry which is preliminary data.</text>
</comment>
<sequence length="179" mass="20578">EIQMDDTNNNGRTPESDIIVGISMILLSVVIGVWYSIILVAMWKDKELIRMTSYKFMFVLGWCDVIQCIPHAMMGVLASPFYVSYAILTVILSINRFVQLASPRWDLVLFSPTATTIRIGNMSLLVTKVSKILISMINQAYFRYFRYSWAYDFTLPASFPVKTIAMSIQVHFVIFTHHF</sequence>
<evidence type="ECO:0000313" key="2">
    <source>
        <dbReference type="EMBL" id="GMR54996.1"/>
    </source>
</evidence>